<evidence type="ECO:0000313" key="2">
    <source>
        <dbReference type="EMBL" id="MFG6458138.1"/>
    </source>
</evidence>
<name>A0ABW7G892_9BURK</name>
<gene>
    <name evidence="2" type="ORF">ACG00X_14965</name>
</gene>
<sequence>MINAPIRMPGLTGVEAARRVRAVAWMLAWMLAGLPLGACLAAGERINIIAEEWAPYSYAEGDAVKGLSVDVVQALARTLQVPIKIELLPSMRAALVLDRQPRTMMISMLRTPERESRYKWIGPLAETSIYFYKRKGSALEINSLEDAKKVPLICSRQAGLAVARLKAAGFTNLNARGYDGPSVYRMLLFGRCDLAVSDTPVGVARALQQMGFSPDAVVRTPLKLLSLPLYIASSKDIPDAEIDRWQAELSALKQSGAFQALLGTYGE</sequence>
<accession>A0ABW7G892</accession>
<dbReference type="PANTHER" id="PTHR38834:SF3">
    <property type="entry name" value="SOLUTE-BINDING PROTEIN FAMILY 3_N-TERMINAL DOMAIN-CONTAINING PROTEIN"/>
    <property type="match status" value="1"/>
</dbReference>
<evidence type="ECO:0000259" key="1">
    <source>
        <dbReference type="Pfam" id="PF00497"/>
    </source>
</evidence>
<comment type="caution">
    <text evidence="2">The sequence shown here is derived from an EMBL/GenBank/DDBJ whole genome shotgun (WGS) entry which is preliminary data.</text>
</comment>
<feature type="domain" description="Solute-binding protein family 3/N-terminal" evidence="1">
    <location>
        <begin position="49"/>
        <end position="265"/>
    </location>
</feature>
<organism evidence="2 3">
    <name type="scientific">Pelomonas nitida</name>
    <dbReference type="NCBI Taxonomy" id="3299027"/>
    <lineage>
        <taxon>Bacteria</taxon>
        <taxon>Pseudomonadati</taxon>
        <taxon>Pseudomonadota</taxon>
        <taxon>Betaproteobacteria</taxon>
        <taxon>Burkholderiales</taxon>
        <taxon>Sphaerotilaceae</taxon>
        <taxon>Roseateles</taxon>
    </lineage>
</organism>
<dbReference type="InterPro" id="IPR001638">
    <property type="entry name" value="Solute-binding_3/MltF_N"/>
</dbReference>
<evidence type="ECO:0000313" key="3">
    <source>
        <dbReference type="Proteomes" id="UP001606305"/>
    </source>
</evidence>
<dbReference type="RefSeq" id="WP_394488994.1">
    <property type="nucleotide sequence ID" value="NZ_JBIGIA010000011.1"/>
</dbReference>
<keyword evidence="3" id="KW-1185">Reference proteome</keyword>
<dbReference type="Pfam" id="PF00497">
    <property type="entry name" value="SBP_bac_3"/>
    <property type="match status" value="1"/>
</dbReference>
<dbReference type="Proteomes" id="UP001606305">
    <property type="component" value="Unassembled WGS sequence"/>
</dbReference>
<dbReference type="SUPFAM" id="SSF53850">
    <property type="entry name" value="Periplasmic binding protein-like II"/>
    <property type="match status" value="1"/>
</dbReference>
<reference evidence="2 3" key="1">
    <citation type="submission" date="2024-09" db="EMBL/GenBank/DDBJ databases">
        <title>Novel species of the genus Pelomonas and Roseateles isolated from streams.</title>
        <authorList>
            <person name="Lu H."/>
        </authorList>
    </citation>
    <scope>NUCLEOTIDE SEQUENCE [LARGE SCALE GENOMIC DNA]</scope>
    <source>
        <strain evidence="2 3">BYS96W</strain>
    </source>
</reference>
<dbReference type="EMBL" id="JBIGIA010000011">
    <property type="protein sequence ID" value="MFG6458138.1"/>
    <property type="molecule type" value="Genomic_DNA"/>
</dbReference>
<proteinExistence type="predicted"/>
<protein>
    <submittedName>
        <fullName evidence="2">Substrate-binding periplasmic protein</fullName>
    </submittedName>
</protein>
<dbReference type="Gene3D" id="3.40.190.10">
    <property type="entry name" value="Periplasmic binding protein-like II"/>
    <property type="match status" value="2"/>
</dbReference>
<dbReference type="PANTHER" id="PTHR38834">
    <property type="entry name" value="PERIPLASMIC SUBSTRATE BINDING PROTEIN FAMILY 3"/>
    <property type="match status" value="1"/>
</dbReference>